<feature type="compositionally biased region" description="Pro residues" evidence="1">
    <location>
        <begin position="249"/>
        <end position="260"/>
    </location>
</feature>
<evidence type="ECO:0000313" key="3">
    <source>
        <dbReference type="WBParaSite" id="PSAMB.scaffold2901size20664.g19554.t1"/>
    </source>
</evidence>
<feature type="compositionally biased region" description="Polar residues" evidence="1">
    <location>
        <begin position="62"/>
        <end position="93"/>
    </location>
</feature>
<accession>A0A914W161</accession>
<dbReference type="AlphaFoldDB" id="A0A914W161"/>
<feature type="compositionally biased region" description="Low complexity" evidence="1">
    <location>
        <begin position="130"/>
        <end position="141"/>
    </location>
</feature>
<proteinExistence type="predicted"/>
<name>A0A914W161_9BILA</name>
<dbReference type="WBParaSite" id="PSAMB.scaffold2901size20664.g19554.t1">
    <property type="protein sequence ID" value="PSAMB.scaffold2901size20664.g19554.t1"/>
    <property type="gene ID" value="PSAMB.scaffold2901size20664.g19554"/>
</dbReference>
<evidence type="ECO:0000256" key="1">
    <source>
        <dbReference type="SAM" id="MobiDB-lite"/>
    </source>
</evidence>
<feature type="region of interest" description="Disordered" evidence="1">
    <location>
        <begin position="194"/>
        <end position="260"/>
    </location>
</feature>
<evidence type="ECO:0000313" key="2">
    <source>
        <dbReference type="Proteomes" id="UP000887566"/>
    </source>
</evidence>
<feature type="region of interest" description="Disordered" evidence="1">
    <location>
        <begin position="111"/>
        <end position="141"/>
    </location>
</feature>
<dbReference type="Proteomes" id="UP000887566">
    <property type="component" value="Unplaced"/>
</dbReference>
<feature type="region of interest" description="Disordered" evidence="1">
    <location>
        <begin position="44"/>
        <end position="94"/>
    </location>
</feature>
<sequence>MTTNEMFLLRHDGEEFAFALYDMHLSDLAESNFRPHWHLSPPVASASSVAASKRKGNRPSRLLSNDDPNNNATPVASPSVSSLPQPSERSVQSPGFRWRWSMRAAAGQSPTFSALMDGSPTTPGLPPFSPRAASPRSTAADDMAAVTVAARRTDRGRRRIGRLARAARPARPFFCVFRGAGRVLSINARAPLEERRQNTESQQEPASNHRPCALWPPRKREQKKAPITSDARAPGRSRPPVLCCSVAVRPPPPPPPPPTR</sequence>
<organism evidence="2 3">
    <name type="scientific">Plectus sambesii</name>
    <dbReference type="NCBI Taxonomy" id="2011161"/>
    <lineage>
        <taxon>Eukaryota</taxon>
        <taxon>Metazoa</taxon>
        <taxon>Ecdysozoa</taxon>
        <taxon>Nematoda</taxon>
        <taxon>Chromadorea</taxon>
        <taxon>Plectida</taxon>
        <taxon>Plectina</taxon>
        <taxon>Plectoidea</taxon>
        <taxon>Plectidae</taxon>
        <taxon>Plectus</taxon>
    </lineage>
</organism>
<protein>
    <submittedName>
        <fullName evidence="3">Uncharacterized protein</fullName>
    </submittedName>
</protein>
<reference evidence="3" key="1">
    <citation type="submission" date="2022-11" db="UniProtKB">
        <authorList>
            <consortium name="WormBaseParasite"/>
        </authorList>
    </citation>
    <scope>IDENTIFICATION</scope>
</reference>
<keyword evidence="2" id="KW-1185">Reference proteome</keyword>